<protein>
    <submittedName>
        <fullName evidence="2">Uncharacterized protein</fullName>
    </submittedName>
</protein>
<proteinExistence type="predicted"/>
<keyword evidence="3" id="KW-1185">Reference proteome</keyword>
<gene>
    <name evidence="2" type="ORF">RNB18_20870</name>
</gene>
<accession>A0ABU2VB13</accession>
<evidence type="ECO:0000313" key="2">
    <source>
        <dbReference type="EMBL" id="MDT0482624.1"/>
    </source>
</evidence>
<evidence type="ECO:0000256" key="1">
    <source>
        <dbReference type="SAM" id="MobiDB-lite"/>
    </source>
</evidence>
<evidence type="ECO:0000313" key="3">
    <source>
        <dbReference type="Proteomes" id="UP001183824"/>
    </source>
</evidence>
<dbReference type="RefSeq" id="WP_311715592.1">
    <property type="nucleotide sequence ID" value="NZ_JAVREZ010000006.1"/>
</dbReference>
<feature type="compositionally biased region" description="Low complexity" evidence="1">
    <location>
        <begin position="75"/>
        <end position="95"/>
    </location>
</feature>
<feature type="region of interest" description="Disordered" evidence="1">
    <location>
        <begin position="58"/>
        <end position="95"/>
    </location>
</feature>
<organism evidence="2 3">
    <name type="scientific">Streptomyces doebereineriae</name>
    <dbReference type="NCBI Taxonomy" id="3075528"/>
    <lineage>
        <taxon>Bacteria</taxon>
        <taxon>Bacillati</taxon>
        <taxon>Actinomycetota</taxon>
        <taxon>Actinomycetes</taxon>
        <taxon>Kitasatosporales</taxon>
        <taxon>Streptomycetaceae</taxon>
        <taxon>Streptomyces</taxon>
    </lineage>
</organism>
<comment type="caution">
    <text evidence="2">The sequence shown here is derived from an EMBL/GenBank/DDBJ whole genome shotgun (WGS) entry which is preliminary data.</text>
</comment>
<name>A0ABU2VB13_9ACTN</name>
<reference evidence="3" key="1">
    <citation type="submission" date="2023-07" db="EMBL/GenBank/DDBJ databases">
        <title>30 novel species of actinomycetes from the DSMZ collection.</title>
        <authorList>
            <person name="Nouioui I."/>
        </authorList>
    </citation>
    <scope>NUCLEOTIDE SEQUENCE [LARGE SCALE GENOMIC DNA]</scope>
    <source>
        <strain evidence="3">DSM 41640</strain>
    </source>
</reference>
<dbReference type="EMBL" id="JAVREZ010000006">
    <property type="protein sequence ID" value="MDT0482624.1"/>
    <property type="molecule type" value="Genomic_DNA"/>
</dbReference>
<dbReference type="Proteomes" id="UP001183824">
    <property type="component" value="Unassembled WGS sequence"/>
</dbReference>
<sequence>MHIKMRQDKIALPIPPSDAPSQVSWLLRNDGPGVAKDVTISMDLTNVKSWLIVNRKLLTTSTHGPPSRRLPRAIPPAASRTSTPSPARRAAPPAR</sequence>